<evidence type="ECO:0000313" key="2">
    <source>
        <dbReference type="EMBL" id="KAF4507547.1"/>
    </source>
</evidence>
<reference evidence="2 3" key="1">
    <citation type="journal article" date="2020" name="Genome Biol. Evol.">
        <title>A new high-quality draft genome assembly of the Chinese cordyceps Ophiocordyceps sinensis.</title>
        <authorList>
            <person name="Shu R."/>
            <person name="Zhang J."/>
            <person name="Meng Q."/>
            <person name="Zhang H."/>
            <person name="Zhou G."/>
            <person name="Li M."/>
            <person name="Wu P."/>
            <person name="Zhao Y."/>
            <person name="Chen C."/>
            <person name="Qin Q."/>
        </authorList>
    </citation>
    <scope>NUCLEOTIDE SEQUENCE [LARGE SCALE GENOMIC DNA]</scope>
    <source>
        <strain evidence="2 3">IOZ07</strain>
    </source>
</reference>
<gene>
    <name evidence="2" type="ORF">G6O67_004036</name>
</gene>
<dbReference type="Proteomes" id="UP000557566">
    <property type="component" value="Unassembled WGS sequence"/>
</dbReference>
<keyword evidence="3" id="KW-1185">Reference proteome</keyword>
<dbReference type="AlphaFoldDB" id="A0A8H4PME7"/>
<dbReference type="EMBL" id="JAAVMX010000005">
    <property type="protein sequence ID" value="KAF4507547.1"/>
    <property type="molecule type" value="Genomic_DNA"/>
</dbReference>
<name>A0A8H4PME7_9HYPO</name>
<evidence type="ECO:0000313" key="3">
    <source>
        <dbReference type="Proteomes" id="UP000557566"/>
    </source>
</evidence>
<feature type="compositionally biased region" description="Polar residues" evidence="1">
    <location>
        <begin position="54"/>
        <end position="69"/>
    </location>
</feature>
<dbReference type="OrthoDB" id="5399929at2759"/>
<organism evidence="2 3">
    <name type="scientific">Ophiocordyceps sinensis</name>
    <dbReference type="NCBI Taxonomy" id="72228"/>
    <lineage>
        <taxon>Eukaryota</taxon>
        <taxon>Fungi</taxon>
        <taxon>Dikarya</taxon>
        <taxon>Ascomycota</taxon>
        <taxon>Pezizomycotina</taxon>
        <taxon>Sordariomycetes</taxon>
        <taxon>Hypocreomycetidae</taxon>
        <taxon>Hypocreales</taxon>
        <taxon>Ophiocordycipitaceae</taxon>
        <taxon>Ophiocordyceps</taxon>
    </lineage>
</organism>
<accession>A0A8H4PME7</accession>
<evidence type="ECO:0000256" key="1">
    <source>
        <dbReference type="SAM" id="MobiDB-lite"/>
    </source>
</evidence>
<feature type="region of interest" description="Disordered" evidence="1">
    <location>
        <begin position="1"/>
        <end position="115"/>
    </location>
</feature>
<comment type="caution">
    <text evidence="2">The sequence shown here is derived from an EMBL/GenBank/DDBJ whole genome shotgun (WGS) entry which is preliminary data.</text>
</comment>
<proteinExistence type="predicted"/>
<sequence>MGTGTRRSPRRRRGLTGATSVSEVTGSPEAEEAEEERAETGADGGDTDEELMSQLVTESFAASRQSESQESVKRVTRRAAKQGSLRLLVDPLDATTASPAEAEPRGGHADEGEEPCSILDTLRSGLEQLRKATLGRQAVYELEDVLMDLKRELYDAEKRGRRGK</sequence>
<protein>
    <submittedName>
        <fullName evidence="2">Uncharacterized protein</fullName>
    </submittedName>
</protein>